<evidence type="ECO:0000313" key="3">
    <source>
        <dbReference type="Proteomes" id="UP000199647"/>
    </source>
</evidence>
<proteinExistence type="predicted"/>
<evidence type="ECO:0000313" key="2">
    <source>
        <dbReference type="EMBL" id="SER28450.1"/>
    </source>
</evidence>
<keyword evidence="3" id="KW-1185">Reference proteome</keyword>
<feature type="region of interest" description="Disordered" evidence="1">
    <location>
        <begin position="63"/>
        <end position="107"/>
    </location>
</feature>
<protein>
    <submittedName>
        <fullName evidence="2">Uncharacterized protein</fullName>
    </submittedName>
</protein>
<evidence type="ECO:0000256" key="1">
    <source>
        <dbReference type="SAM" id="MobiDB-lite"/>
    </source>
</evidence>
<dbReference type="AlphaFoldDB" id="A0A1H9MXK8"/>
<sequence length="121" mass="13810">MSDLYTVTLSRKKIITSCQGKTKTTREELIEEKYTGLPLLTAQRYRELFPDANVQIVREYAEDSRRSSVRLASEKTERRRTEYPGNARKPASQHAAASKPSTTIRHGDYAELVNTMTREAS</sequence>
<gene>
    <name evidence="2" type="ORF">SAMN05216548_11498</name>
</gene>
<dbReference type="RefSeq" id="WP_092498590.1">
    <property type="nucleotide sequence ID" value="NZ_FOFG01000014.1"/>
</dbReference>
<dbReference type="STRING" id="1855383.SAMN05216548_11498"/>
<organism evidence="2 3">
    <name type="scientific">Faunimonas pinastri</name>
    <dbReference type="NCBI Taxonomy" id="1855383"/>
    <lineage>
        <taxon>Bacteria</taxon>
        <taxon>Pseudomonadati</taxon>
        <taxon>Pseudomonadota</taxon>
        <taxon>Alphaproteobacteria</taxon>
        <taxon>Hyphomicrobiales</taxon>
        <taxon>Afifellaceae</taxon>
        <taxon>Faunimonas</taxon>
    </lineage>
</organism>
<accession>A0A1H9MXK8</accession>
<name>A0A1H9MXK8_9HYPH</name>
<dbReference type="EMBL" id="FOFG01000014">
    <property type="protein sequence ID" value="SER28450.1"/>
    <property type="molecule type" value="Genomic_DNA"/>
</dbReference>
<dbReference type="OrthoDB" id="9925174at2"/>
<feature type="compositionally biased region" description="Basic and acidic residues" evidence="1">
    <location>
        <begin position="63"/>
        <end position="82"/>
    </location>
</feature>
<dbReference type="Proteomes" id="UP000199647">
    <property type="component" value="Unassembled WGS sequence"/>
</dbReference>
<reference evidence="2 3" key="1">
    <citation type="submission" date="2016-10" db="EMBL/GenBank/DDBJ databases">
        <authorList>
            <person name="de Groot N.N."/>
        </authorList>
    </citation>
    <scope>NUCLEOTIDE SEQUENCE [LARGE SCALE GENOMIC DNA]</scope>
    <source>
        <strain evidence="2 3">A52C2</strain>
    </source>
</reference>